<dbReference type="EMBL" id="MLJW01000113">
    <property type="protein sequence ID" value="OIQ98843.1"/>
    <property type="molecule type" value="Genomic_DNA"/>
</dbReference>
<feature type="transmembrane region" description="Helical" evidence="10">
    <location>
        <begin position="53"/>
        <end position="75"/>
    </location>
</feature>
<dbReference type="PANTHER" id="PTHR30309">
    <property type="entry name" value="INNER MEMBRANE PROTEIN YGIH"/>
    <property type="match status" value="1"/>
</dbReference>
<evidence type="ECO:0000256" key="1">
    <source>
        <dbReference type="ARBA" id="ARBA00022475"/>
    </source>
</evidence>
<keyword evidence="1" id="KW-1003">Cell membrane</keyword>
<dbReference type="GO" id="GO:0005886">
    <property type="term" value="C:plasma membrane"/>
    <property type="evidence" value="ECO:0007669"/>
    <property type="project" value="InterPro"/>
</dbReference>
<organism evidence="11">
    <name type="scientific">mine drainage metagenome</name>
    <dbReference type="NCBI Taxonomy" id="410659"/>
    <lineage>
        <taxon>unclassified sequences</taxon>
        <taxon>metagenomes</taxon>
        <taxon>ecological metagenomes</taxon>
    </lineage>
</organism>
<keyword evidence="3 11" id="KW-0808">Transferase</keyword>
<evidence type="ECO:0000256" key="10">
    <source>
        <dbReference type="SAM" id="Phobius"/>
    </source>
</evidence>
<keyword evidence="4 10" id="KW-0812">Transmembrane</keyword>
<evidence type="ECO:0000256" key="3">
    <source>
        <dbReference type="ARBA" id="ARBA00022679"/>
    </source>
</evidence>
<dbReference type="Pfam" id="PF02660">
    <property type="entry name" value="G3P_acyltransf"/>
    <property type="match status" value="1"/>
</dbReference>
<dbReference type="SMART" id="SM01207">
    <property type="entry name" value="G3P_acyltransf"/>
    <property type="match status" value="1"/>
</dbReference>
<evidence type="ECO:0000256" key="9">
    <source>
        <dbReference type="ARBA" id="ARBA00023264"/>
    </source>
</evidence>
<evidence type="ECO:0000256" key="4">
    <source>
        <dbReference type="ARBA" id="ARBA00022692"/>
    </source>
</evidence>
<evidence type="ECO:0000256" key="6">
    <source>
        <dbReference type="ARBA" id="ARBA00023098"/>
    </source>
</evidence>
<feature type="transmembrane region" description="Helical" evidence="10">
    <location>
        <begin position="87"/>
        <end position="109"/>
    </location>
</feature>
<keyword evidence="2" id="KW-0444">Lipid biosynthesis</keyword>
<accession>A0A1J5SAS1</accession>
<keyword evidence="11" id="KW-0012">Acyltransferase</keyword>
<gene>
    <name evidence="11" type="primary">plsY_7</name>
    <name evidence="11" type="ORF">GALL_190850</name>
</gene>
<evidence type="ECO:0000256" key="5">
    <source>
        <dbReference type="ARBA" id="ARBA00022989"/>
    </source>
</evidence>
<evidence type="ECO:0000256" key="2">
    <source>
        <dbReference type="ARBA" id="ARBA00022516"/>
    </source>
</evidence>
<sequence length="209" mass="21561">MLVPLLIVVLVGYLLGAAPCGYLVARAHGVDIFKVGSKNPGATNVLRQLGRGPGYLVFGLDAAKGALATGLPWLLVAGGLLHKESAVGFGLVGIFSALIGHSFSCFTGFRGGKGVATATGGLLVLMPIAILMGAAIWYATFLIFRYVSLASILAAVSVPASAYFTGKPGFLIAVVSVIAAIVVVRHRANIVRLVNGTENRFARKASGPR</sequence>
<dbReference type="GO" id="GO:0008654">
    <property type="term" value="P:phospholipid biosynthetic process"/>
    <property type="evidence" value="ECO:0007669"/>
    <property type="project" value="UniProtKB-KW"/>
</dbReference>
<evidence type="ECO:0000256" key="7">
    <source>
        <dbReference type="ARBA" id="ARBA00023136"/>
    </source>
</evidence>
<keyword evidence="9" id="KW-1208">Phospholipid metabolism</keyword>
<keyword evidence="8" id="KW-0594">Phospholipid biosynthesis</keyword>
<keyword evidence="7 10" id="KW-0472">Membrane</keyword>
<dbReference type="GO" id="GO:0043772">
    <property type="term" value="F:acyl-phosphate glycerol-3-phosphate acyltransferase activity"/>
    <property type="evidence" value="ECO:0007669"/>
    <property type="project" value="InterPro"/>
</dbReference>
<dbReference type="AlphaFoldDB" id="A0A1J5SAS1"/>
<feature type="transmembrane region" description="Helical" evidence="10">
    <location>
        <begin position="115"/>
        <end position="139"/>
    </location>
</feature>
<evidence type="ECO:0000256" key="8">
    <source>
        <dbReference type="ARBA" id="ARBA00023209"/>
    </source>
</evidence>
<dbReference type="PANTHER" id="PTHR30309:SF0">
    <property type="entry name" value="GLYCEROL-3-PHOSPHATE ACYLTRANSFERASE-RELATED"/>
    <property type="match status" value="1"/>
</dbReference>
<protein>
    <submittedName>
        <fullName evidence="11">Glycerol-3-phosphate acyltransferase</fullName>
        <ecNumber evidence="11">2.3.1.-</ecNumber>
    </submittedName>
</protein>
<evidence type="ECO:0000313" key="11">
    <source>
        <dbReference type="EMBL" id="OIQ98843.1"/>
    </source>
</evidence>
<dbReference type="NCBIfam" id="TIGR00023">
    <property type="entry name" value="glycerol-3-phosphate 1-O-acyltransferase PlsY"/>
    <property type="match status" value="1"/>
</dbReference>
<dbReference type="InterPro" id="IPR003811">
    <property type="entry name" value="G3P_acylTferase_PlsY"/>
</dbReference>
<reference evidence="11" key="1">
    <citation type="submission" date="2016-10" db="EMBL/GenBank/DDBJ databases">
        <title>Sequence of Gallionella enrichment culture.</title>
        <authorList>
            <person name="Poehlein A."/>
            <person name="Muehling M."/>
            <person name="Daniel R."/>
        </authorList>
    </citation>
    <scope>NUCLEOTIDE SEQUENCE</scope>
</reference>
<comment type="caution">
    <text evidence="11">The sequence shown here is derived from an EMBL/GenBank/DDBJ whole genome shotgun (WGS) entry which is preliminary data.</text>
</comment>
<keyword evidence="6" id="KW-0443">Lipid metabolism</keyword>
<feature type="transmembrane region" description="Helical" evidence="10">
    <location>
        <begin position="170"/>
        <end position="188"/>
    </location>
</feature>
<proteinExistence type="inferred from homology"/>
<dbReference type="EC" id="2.3.1.-" evidence="11"/>
<name>A0A1J5SAS1_9ZZZZ</name>
<keyword evidence="5 10" id="KW-1133">Transmembrane helix</keyword>
<dbReference type="HAMAP" id="MF_01043">
    <property type="entry name" value="PlsY"/>
    <property type="match status" value="1"/>
</dbReference>